<evidence type="ECO:0000313" key="4">
    <source>
        <dbReference type="EMBL" id="MBB4918728.1"/>
    </source>
</evidence>
<gene>
    <name evidence="4" type="ORF">FHS44_005858</name>
</gene>
<evidence type="ECO:0000259" key="3">
    <source>
        <dbReference type="SMART" id="SM01043"/>
    </source>
</evidence>
<dbReference type="Gene3D" id="1.25.40.10">
    <property type="entry name" value="Tetratricopeptide repeat domain"/>
    <property type="match status" value="1"/>
</dbReference>
<dbReference type="GO" id="GO:0006355">
    <property type="term" value="P:regulation of DNA-templated transcription"/>
    <property type="evidence" value="ECO:0007669"/>
    <property type="project" value="TreeGrafter"/>
</dbReference>
<protein>
    <submittedName>
        <fullName evidence="4">DNA-binding SARP family transcriptional activator</fullName>
    </submittedName>
</protein>
<dbReference type="InterPro" id="IPR011990">
    <property type="entry name" value="TPR-like_helical_dom_sf"/>
</dbReference>
<evidence type="ECO:0000256" key="1">
    <source>
        <dbReference type="ARBA" id="ARBA00023015"/>
    </source>
</evidence>
<proteinExistence type="predicted"/>
<reference evidence="4 5" key="1">
    <citation type="submission" date="2020-08" db="EMBL/GenBank/DDBJ databases">
        <title>Genomic Encyclopedia of Type Strains, Phase III (KMG-III): the genomes of soil and plant-associated and newly described type strains.</title>
        <authorList>
            <person name="Whitman W."/>
        </authorList>
    </citation>
    <scope>NUCLEOTIDE SEQUENCE [LARGE SCALE GENOMIC DNA]</scope>
    <source>
        <strain evidence="4 5">CECT 8840</strain>
    </source>
</reference>
<dbReference type="SMART" id="SM01043">
    <property type="entry name" value="BTAD"/>
    <property type="match status" value="1"/>
</dbReference>
<keyword evidence="5" id="KW-1185">Reference proteome</keyword>
<dbReference type="SUPFAM" id="SSF48452">
    <property type="entry name" value="TPR-like"/>
    <property type="match status" value="1"/>
</dbReference>
<organism evidence="4 5">
    <name type="scientific">Streptosporangium saharense</name>
    <dbReference type="NCBI Taxonomy" id="1706840"/>
    <lineage>
        <taxon>Bacteria</taxon>
        <taxon>Bacillati</taxon>
        <taxon>Actinomycetota</taxon>
        <taxon>Actinomycetes</taxon>
        <taxon>Streptosporangiales</taxon>
        <taxon>Streptosporangiaceae</taxon>
        <taxon>Streptosporangium</taxon>
    </lineage>
</organism>
<dbReference type="EMBL" id="JACHJP010000007">
    <property type="protein sequence ID" value="MBB4918728.1"/>
    <property type="molecule type" value="Genomic_DNA"/>
</dbReference>
<feature type="domain" description="Bacterial transcriptional activator" evidence="3">
    <location>
        <begin position="1"/>
        <end position="146"/>
    </location>
</feature>
<evidence type="ECO:0000256" key="2">
    <source>
        <dbReference type="ARBA" id="ARBA00023163"/>
    </source>
</evidence>
<dbReference type="CDD" id="cd15831">
    <property type="entry name" value="BTAD"/>
    <property type="match status" value="1"/>
</dbReference>
<dbReference type="InterPro" id="IPR051677">
    <property type="entry name" value="AfsR-DnrI-RedD_regulator"/>
</dbReference>
<dbReference type="PANTHER" id="PTHR35807">
    <property type="entry name" value="TRANSCRIPTIONAL REGULATOR REDD-RELATED"/>
    <property type="match status" value="1"/>
</dbReference>
<dbReference type="RefSeq" id="WP_184720253.1">
    <property type="nucleotide sequence ID" value="NZ_JACHJP010000007.1"/>
</dbReference>
<name>A0A7W7QSF8_9ACTN</name>
<keyword evidence="2" id="KW-0804">Transcription</keyword>
<dbReference type="InterPro" id="IPR005158">
    <property type="entry name" value="BTAD"/>
</dbReference>
<dbReference type="GO" id="GO:0003677">
    <property type="term" value="F:DNA binding"/>
    <property type="evidence" value="ECO:0007669"/>
    <property type="project" value="UniProtKB-KW"/>
</dbReference>
<dbReference type="Proteomes" id="UP000552644">
    <property type="component" value="Unassembled WGS sequence"/>
</dbReference>
<evidence type="ECO:0000313" key="5">
    <source>
        <dbReference type="Proteomes" id="UP000552644"/>
    </source>
</evidence>
<dbReference type="Pfam" id="PF03704">
    <property type="entry name" value="BTAD"/>
    <property type="match status" value="1"/>
</dbReference>
<sequence>MDTIIFTELLEKGRRLLRGGHREEAANTLNRAESLWRGAAGADAQGSERLQAKLDLLNELRIEASSLLNEAMILLGDFRPLSHRIENLLTEHPLHERLWAQLLRVRYLMGEPTKALDTYRRASMTLREELDVTPGPLLQRLYQAVLSHDDEMMRFPRRLPILGAEQN</sequence>
<comment type="caution">
    <text evidence="4">The sequence shown here is derived from an EMBL/GenBank/DDBJ whole genome shotgun (WGS) entry which is preliminary data.</text>
</comment>
<accession>A0A7W7QSF8</accession>
<dbReference type="AlphaFoldDB" id="A0A7W7QSF8"/>
<keyword evidence="1" id="KW-0805">Transcription regulation</keyword>
<keyword evidence="4" id="KW-0238">DNA-binding</keyword>
<dbReference type="PANTHER" id="PTHR35807:SF1">
    <property type="entry name" value="TRANSCRIPTIONAL REGULATOR REDD"/>
    <property type="match status" value="1"/>
</dbReference>